<dbReference type="InterPro" id="IPR045851">
    <property type="entry name" value="AMP-bd_C_sf"/>
</dbReference>
<reference evidence="3 4" key="1">
    <citation type="journal article" date="2014" name="Antonie Van Leeuwenhoek">
        <title>Hyphomonas beringensis sp. nov. and Hyphomonas chukchiensis sp. nov., isolated from surface seawater of the Bering Sea and Chukchi Sea.</title>
        <authorList>
            <person name="Li C."/>
            <person name="Lai Q."/>
            <person name="Li G."/>
            <person name="Dong C."/>
            <person name="Wang J."/>
            <person name="Liao Y."/>
            <person name="Shao Z."/>
        </authorList>
    </citation>
    <scope>NUCLEOTIDE SEQUENCE [LARGE SCALE GENOMIC DNA]</scope>
    <source>
        <strain evidence="3 4">MHS-2</strain>
    </source>
</reference>
<dbReference type="PROSITE" id="PS00455">
    <property type="entry name" value="AMP_BINDING"/>
    <property type="match status" value="1"/>
</dbReference>
<feature type="domain" description="AMP-dependent synthetase/ligase" evidence="1">
    <location>
        <begin position="14"/>
        <end position="375"/>
    </location>
</feature>
<dbReference type="Pfam" id="PF13193">
    <property type="entry name" value="AMP-binding_C"/>
    <property type="match status" value="1"/>
</dbReference>
<dbReference type="STRING" id="1280950.HJO_16105"/>
<dbReference type="AlphaFoldDB" id="A0A059FBK7"/>
<dbReference type="InterPro" id="IPR000873">
    <property type="entry name" value="AMP-dep_synth/lig_dom"/>
</dbReference>
<evidence type="ECO:0000313" key="3">
    <source>
        <dbReference type="EMBL" id="KCZ87923.1"/>
    </source>
</evidence>
<protein>
    <submittedName>
        <fullName evidence="3">Acyl-CoA synthetase</fullName>
    </submittedName>
</protein>
<dbReference type="Pfam" id="PF00501">
    <property type="entry name" value="AMP-binding"/>
    <property type="match status" value="1"/>
</dbReference>
<proteinExistence type="predicted"/>
<dbReference type="eggNOG" id="COG0318">
    <property type="taxonomic scope" value="Bacteria"/>
</dbReference>
<dbReference type="SUPFAM" id="SSF56801">
    <property type="entry name" value="Acetyl-CoA synthetase-like"/>
    <property type="match status" value="1"/>
</dbReference>
<dbReference type="EMBL" id="ARYK01000011">
    <property type="protein sequence ID" value="KCZ87923.1"/>
    <property type="molecule type" value="Genomic_DNA"/>
</dbReference>
<name>A0A059FBK7_9PROT</name>
<keyword evidence="4" id="KW-1185">Reference proteome</keyword>
<dbReference type="InterPro" id="IPR042099">
    <property type="entry name" value="ANL_N_sf"/>
</dbReference>
<comment type="caution">
    <text evidence="3">The sequence shown here is derived from an EMBL/GenBank/DDBJ whole genome shotgun (WGS) entry which is preliminary data.</text>
</comment>
<dbReference type="GO" id="GO:0016878">
    <property type="term" value="F:acid-thiol ligase activity"/>
    <property type="evidence" value="ECO:0007669"/>
    <property type="project" value="UniProtKB-ARBA"/>
</dbReference>
<dbReference type="InterPro" id="IPR020845">
    <property type="entry name" value="AMP-binding_CS"/>
</dbReference>
<dbReference type="PATRIC" id="fig|1280950.3.peg.3233"/>
<dbReference type="Gene3D" id="3.40.50.12780">
    <property type="entry name" value="N-terminal domain of ligase-like"/>
    <property type="match status" value="1"/>
</dbReference>
<dbReference type="OrthoDB" id="6187882at2"/>
<sequence length="539" mass="58660">MKWHFADVLETVTALVPDHPALVSDHRVRSWRAYEDRASRLAKALVSSGLEPGAKVAIYARNSSEFLEAQFAVFKARAVPVNVNYRYVEDELRYLFCNADVEAVFFDAGFAARLAAIQDDIPRLKLKVVIGDAPGLGLPDAEPYEQLVSRHERLDRLRYDETDRYMLYTGGTTGMPKGVVYEHKGLITGLLGTLLGPDTPVTPEVLIERVRQLAASGEGPVSMPVCPLMHATGMWIGAFRAHFLGGAVATLDSEVFDPHAVWSFIERHRVSAIAIVGDAFARPLLAALQEADEQGRPYDVSALRSIGSSGVMFSSEVKMGLLAYADVQIRDAIGSTEGSMGASIVSRQSPPGQTAQFAFNRTTRVFNERDLDVTPGSDEIGMIANGGFVPVEYYKDPEKSARTFREVGGQRYAFSGDFAKVAADGTLILLGRGSNCINTGGEKVFPEEVEEALKGHDSIWDALVVGVPDKRFGEKVVAVVSPAPGMCVDTDAVDAFVRQRIAGYKTPRKVIEVADIRRADNGKGDYGWAKAIALEVLEN</sequence>
<gene>
    <name evidence="3" type="ORF">HJO_16105</name>
</gene>
<dbReference type="NCBIfam" id="NF005863">
    <property type="entry name" value="PRK07798.1"/>
    <property type="match status" value="1"/>
</dbReference>
<dbReference type="Proteomes" id="UP000025171">
    <property type="component" value="Unassembled WGS sequence"/>
</dbReference>
<organism evidence="3 4">
    <name type="scientific">Hyphomonas johnsonii MHS-2</name>
    <dbReference type="NCBI Taxonomy" id="1280950"/>
    <lineage>
        <taxon>Bacteria</taxon>
        <taxon>Pseudomonadati</taxon>
        <taxon>Pseudomonadota</taxon>
        <taxon>Alphaproteobacteria</taxon>
        <taxon>Hyphomonadales</taxon>
        <taxon>Hyphomonadaceae</taxon>
        <taxon>Hyphomonas</taxon>
    </lineage>
</organism>
<dbReference type="PANTHER" id="PTHR43767">
    <property type="entry name" value="LONG-CHAIN-FATTY-ACID--COA LIGASE"/>
    <property type="match status" value="1"/>
</dbReference>
<dbReference type="RefSeq" id="WP_035619060.1">
    <property type="nucleotide sequence ID" value="NZ_ARYK01000011.1"/>
</dbReference>
<dbReference type="Gene3D" id="3.30.300.30">
    <property type="match status" value="1"/>
</dbReference>
<evidence type="ECO:0000259" key="1">
    <source>
        <dbReference type="Pfam" id="PF00501"/>
    </source>
</evidence>
<feature type="domain" description="AMP-binding enzyme C-terminal" evidence="2">
    <location>
        <begin position="448"/>
        <end position="523"/>
    </location>
</feature>
<evidence type="ECO:0000313" key="4">
    <source>
        <dbReference type="Proteomes" id="UP000025171"/>
    </source>
</evidence>
<accession>A0A059FBK7</accession>
<dbReference type="InterPro" id="IPR025110">
    <property type="entry name" value="AMP-bd_C"/>
</dbReference>
<dbReference type="InterPro" id="IPR050237">
    <property type="entry name" value="ATP-dep_AMP-bd_enzyme"/>
</dbReference>
<evidence type="ECO:0000259" key="2">
    <source>
        <dbReference type="Pfam" id="PF13193"/>
    </source>
</evidence>
<dbReference type="PANTHER" id="PTHR43767:SF1">
    <property type="entry name" value="NONRIBOSOMAL PEPTIDE SYNTHASE PES1 (EUROFUNG)-RELATED"/>
    <property type="match status" value="1"/>
</dbReference>